<evidence type="ECO:0000256" key="2">
    <source>
        <dbReference type="ARBA" id="ARBA00007613"/>
    </source>
</evidence>
<dbReference type="PANTHER" id="PTHR30026">
    <property type="entry name" value="OUTER MEMBRANE PROTEIN TOLC"/>
    <property type="match status" value="1"/>
</dbReference>
<evidence type="ECO:0000256" key="7">
    <source>
        <dbReference type="ARBA" id="ARBA00023237"/>
    </source>
</evidence>
<sequence>MRTKIITMLAFVFFITVNAQDKKWTLEECVQYALDNNISIKQQELNAELVEEDVLTARGNFYPSLYGSASQNWNFGSYIGQTGIRISNDTRGNTFGLNSGVNLYNGNRNKNILAQAKKDLEAAGYDLEESKNTIMLFIVNSYLNVLLNKESLKISEDQIVISKNQVEKSKGLVESGVQARAVLLEAEATLATNNQQLTAAKNTLDLSLLSLAQLLQISHKGFDVEDVLLDMTSESLKYTSTDDIFEKAVSILPEIKSAQLAVESSELNVQIAKGAYQPTLSFGAGLGTSYQHAKGEDDLRPVIDPDDPTNITWVDNGFGEQLKNNLGYNLGFSLSVPIFNKFQTKSNVNRAIVNQKRTELQLLDKQLQLRESIEKAYADAKAALDQFRSSEKSLEAQEELFKNAQESYNSGVMTSYDFDQVRNRLVNAQSTMINAKYNFVFKTKLLEYYYGIPIVME</sequence>
<dbReference type="PANTHER" id="PTHR30026:SF20">
    <property type="entry name" value="OUTER MEMBRANE PROTEIN TOLC"/>
    <property type="match status" value="1"/>
</dbReference>
<dbReference type="Gene3D" id="1.20.1600.10">
    <property type="entry name" value="Outer membrane efflux proteins (OEP)"/>
    <property type="match status" value="1"/>
</dbReference>
<evidence type="ECO:0000256" key="6">
    <source>
        <dbReference type="ARBA" id="ARBA00023136"/>
    </source>
</evidence>
<keyword evidence="5" id="KW-0812">Transmembrane</keyword>
<keyword evidence="4" id="KW-1134">Transmembrane beta strand</keyword>
<evidence type="ECO:0000256" key="5">
    <source>
        <dbReference type="ARBA" id="ARBA00022692"/>
    </source>
</evidence>
<proteinExistence type="inferred from homology"/>
<protein>
    <submittedName>
        <fullName evidence="8">TolC family protein</fullName>
    </submittedName>
</protein>
<evidence type="ECO:0000256" key="1">
    <source>
        <dbReference type="ARBA" id="ARBA00004442"/>
    </source>
</evidence>
<evidence type="ECO:0000313" key="8">
    <source>
        <dbReference type="EMBL" id="MFD1293224.1"/>
    </source>
</evidence>
<dbReference type="InterPro" id="IPR051906">
    <property type="entry name" value="TolC-like"/>
</dbReference>
<name>A0ABW3WLX6_9FLAO</name>
<organism evidence="8 9">
    <name type="scientific">Lutibacter holmesii</name>
    <dbReference type="NCBI Taxonomy" id="1137985"/>
    <lineage>
        <taxon>Bacteria</taxon>
        <taxon>Pseudomonadati</taxon>
        <taxon>Bacteroidota</taxon>
        <taxon>Flavobacteriia</taxon>
        <taxon>Flavobacteriales</taxon>
        <taxon>Flavobacteriaceae</taxon>
        <taxon>Lutibacter</taxon>
    </lineage>
</organism>
<reference evidence="9" key="1">
    <citation type="journal article" date="2019" name="Int. J. Syst. Evol. Microbiol.">
        <title>The Global Catalogue of Microorganisms (GCM) 10K type strain sequencing project: providing services to taxonomists for standard genome sequencing and annotation.</title>
        <authorList>
            <consortium name="The Broad Institute Genomics Platform"/>
            <consortium name="The Broad Institute Genome Sequencing Center for Infectious Disease"/>
            <person name="Wu L."/>
            <person name="Ma J."/>
        </authorList>
    </citation>
    <scope>NUCLEOTIDE SEQUENCE [LARGE SCALE GENOMIC DNA]</scope>
    <source>
        <strain evidence="9">CCUG 62221</strain>
    </source>
</reference>
<accession>A0ABW3WLX6</accession>
<keyword evidence="9" id="KW-1185">Reference proteome</keyword>
<dbReference type="SUPFAM" id="SSF56954">
    <property type="entry name" value="Outer membrane efflux proteins (OEP)"/>
    <property type="match status" value="1"/>
</dbReference>
<evidence type="ECO:0000313" key="9">
    <source>
        <dbReference type="Proteomes" id="UP001597241"/>
    </source>
</evidence>
<dbReference type="Pfam" id="PF02321">
    <property type="entry name" value="OEP"/>
    <property type="match status" value="2"/>
</dbReference>
<dbReference type="InterPro" id="IPR003423">
    <property type="entry name" value="OMP_efflux"/>
</dbReference>
<keyword evidence="3" id="KW-0813">Transport</keyword>
<dbReference type="Proteomes" id="UP001597241">
    <property type="component" value="Unassembled WGS sequence"/>
</dbReference>
<keyword evidence="7" id="KW-0998">Cell outer membrane</keyword>
<gene>
    <name evidence="8" type="ORF">ACFQ5N_05190</name>
</gene>
<evidence type="ECO:0000256" key="4">
    <source>
        <dbReference type="ARBA" id="ARBA00022452"/>
    </source>
</evidence>
<dbReference type="EMBL" id="JBHTMV010000003">
    <property type="protein sequence ID" value="MFD1293224.1"/>
    <property type="molecule type" value="Genomic_DNA"/>
</dbReference>
<comment type="similarity">
    <text evidence="2">Belongs to the outer membrane factor (OMF) (TC 1.B.17) family.</text>
</comment>
<comment type="subcellular location">
    <subcellularLocation>
        <location evidence="1">Cell outer membrane</location>
    </subcellularLocation>
</comment>
<keyword evidence="6" id="KW-0472">Membrane</keyword>
<evidence type="ECO:0000256" key="3">
    <source>
        <dbReference type="ARBA" id="ARBA00022448"/>
    </source>
</evidence>
<dbReference type="RefSeq" id="WP_386808334.1">
    <property type="nucleotide sequence ID" value="NZ_JBHTMV010000003.1"/>
</dbReference>
<comment type="caution">
    <text evidence="8">The sequence shown here is derived from an EMBL/GenBank/DDBJ whole genome shotgun (WGS) entry which is preliminary data.</text>
</comment>